<keyword evidence="2" id="KW-1185">Reference proteome</keyword>
<name>A0ABU7BWY9_9TELE</name>
<gene>
    <name evidence="1" type="ORF">ATANTOWER_001077</name>
</gene>
<dbReference type="EMBL" id="JAHUTI010069950">
    <property type="protein sequence ID" value="MED6254839.1"/>
    <property type="molecule type" value="Genomic_DNA"/>
</dbReference>
<protein>
    <submittedName>
        <fullName evidence="1">Uncharacterized protein</fullName>
    </submittedName>
</protein>
<organism evidence="1 2">
    <name type="scientific">Ataeniobius toweri</name>
    <dbReference type="NCBI Taxonomy" id="208326"/>
    <lineage>
        <taxon>Eukaryota</taxon>
        <taxon>Metazoa</taxon>
        <taxon>Chordata</taxon>
        <taxon>Craniata</taxon>
        <taxon>Vertebrata</taxon>
        <taxon>Euteleostomi</taxon>
        <taxon>Actinopterygii</taxon>
        <taxon>Neopterygii</taxon>
        <taxon>Teleostei</taxon>
        <taxon>Neoteleostei</taxon>
        <taxon>Acanthomorphata</taxon>
        <taxon>Ovalentaria</taxon>
        <taxon>Atherinomorphae</taxon>
        <taxon>Cyprinodontiformes</taxon>
        <taxon>Goodeidae</taxon>
        <taxon>Ataeniobius</taxon>
    </lineage>
</organism>
<evidence type="ECO:0000313" key="2">
    <source>
        <dbReference type="Proteomes" id="UP001345963"/>
    </source>
</evidence>
<accession>A0ABU7BWY9</accession>
<proteinExistence type="predicted"/>
<sequence length="114" mass="12120">MSAVNKVLIGGTGTLPAGTSSPQLLLMIFGSNRWMADVISGLHGLQLATTNGCEARKNASSQKGLSVISAHSYKCMYRGQFPLIPEFDILRLTVMMSSCSLLAAPNLSRSTSRS</sequence>
<reference evidence="1 2" key="1">
    <citation type="submission" date="2021-07" db="EMBL/GenBank/DDBJ databases">
        <authorList>
            <person name="Palmer J.M."/>
        </authorList>
    </citation>
    <scope>NUCLEOTIDE SEQUENCE [LARGE SCALE GENOMIC DNA]</scope>
    <source>
        <strain evidence="1 2">AT_MEX2019</strain>
        <tissue evidence="1">Muscle</tissue>
    </source>
</reference>
<evidence type="ECO:0000313" key="1">
    <source>
        <dbReference type="EMBL" id="MED6254839.1"/>
    </source>
</evidence>
<comment type="caution">
    <text evidence="1">The sequence shown here is derived from an EMBL/GenBank/DDBJ whole genome shotgun (WGS) entry which is preliminary data.</text>
</comment>
<dbReference type="Proteomes" id="UP001345963">
    <property type="component" value="Unassembled WGS sequence"/>
</dbReference>